<comment type="caution">
    <text evidence="2">The sequence shown here is derived from an EMBL/GenBank/DDBJ whole genome shotgun (WGS) entry which is preliminary data.</text>
</comment>
<dbReference type="Proteomes" id="UP001275440">
    <property type="component" value="Unassembled WGS sequence"/>
</dbReference>
<protein>
    <recommendedName>
        <fullName evidence="4">Minor tail protein</fullName>
    </recommendedName>
</protein>
<name>A0ABU3WTC6_9NOCA</name>
<accession>A0ABU3WTC6</accession>
<evidence type="ECO:0000313" key="2">
    <source>
        <dbReference type="EMBL" id="MDV2477249.1"/>
    </source>
</evidence>
<reference evidence="2 3" key="1">
    <citation type="submission" date="2019-10" db="EMBL/GenBank/DDBJ databases">
        <title>Draft Genome Assembly of Rhodococcus zopfii DSM44189.</title>
        <authorList>
            <person name="Sutton J.M."/>
            <person name="Akob D.M."/>
            <person name="Bushman T.J."/>
        </authorList>
    </citation>
    <scope>NUCLEOTIDE SEQUENCE [LARGE SCALE GENOMIC DNA]</scope>
    <source>
        <strain evidence="2 3">DSM 44189</strain>
    </source>
</reference>
<evidence type="ECO:0008006" key="4">
    <source>
        <dbReference type="Google" id="ProtNLM"/>
    </source>
</evidence>
<evidence type="ECO:0000313" key="1">
    <source>
        <dbReference type="EMBL" id="MDV2475161.1"/>
    </source>
</evidence>
<gene>
    <name evidence="1" type="ORF">F8M49_06455</name>
    <name evidence="2" type="ORF">F8M49_21265</name>
</gene>
<dbReference type="EMBL" id="WBMO01000002">
    <property type="protein sequence ID" value="MDV2477249.1"/>
    <property type="molecule type" value="Genomic_DNA"/>
</dbReference>
<evidence type="ECO:0000313" key="3">
    <source>
        <dbReference type="Proteomes" id="UP001275440"/>
    </source>
</evidence>
<proteinExistence type="predicted"/>
<sequence length="269" mass="30165">MARRYVLECENGQVWDFTSPTCPLSLRTDPTGLEGAPFAHDDQRNVDQAGVTWRARMDEPNLIGLDVKIAVADPAARVRTAQQWRQSLGRGKQIHRFWAITDEGGRRFQDVRLAAKLAPLNLTMLRNAGVILNDPVGLRSDESWWRRKPITKTFTPAEFATAAVRTHSDEPLWPHLRITGPITLPTIGWMGETVPLPTIAAGDVWTIETDPDWFQINDSTGADRSWIGRRWYKQIPAGRLTVPITITGTDTSSTTKVEITVPQLHWAAL</sequence>
<dbReference type="EMBL" id="WBMO01000001">
    <property type="protein sequence ID" value="MDV2475161.1"/>
    <property type="molecule type" value="Genomic_DNA"/>
</dbReference>
<keyword evidence="3" id="KW-1185">Reference proteome</keyword>
<organism evidence="2 3">
    <name type="scientific">Rhodococcus zopfii</name>
    <dbReference type="NCBI Taxonomy" id="43772"/>
    <lineage>
        <taxon>Bacteria</taxon>
        <taxon>Bacillati</taxon>
        <taxon>Actinomycetota</taxon>
        <taxon>Actinomycetes</taxon>
        <taxon>Mycobacteriales</taxon>
        <taxon>Nocardiaceae</taxon>
        <taxon>Rhodococcus</taxon>
    </lineage>
</organism>